<evidence type="ECO:0000256" key="16">
    <source>
        <dbReference type="ARBA" id="ARBA00023170"/>
    </source>
</evidence>
<evidence type="ECO:0000259" key="24">
    <source>
        <dbReference type="PROSITE" id="PS50927"/>
    </source>
</evidence>
<evidence type="ECO:0000256" key="17">
    <source>
        <dbReference type="ARBA" id="ARBA00023180"/>
    </source>
</evidence>
<dbReference type="InterPro" id="IPR037176">
    <property type="entry name" value="Osmotin/thaumatin-like_sf"/>
</dbReference>
<keyword evidence="4" id="KW-0723">Serine/threonine-protein kinase</keyword>
<keyword evidence="10 20" id="KW-0547">Nucleotide-binding</keyword>
<dbReference type="Gene3D" id="2.60.110.10">
    <property type="entry name" value="Thaumatin"/>
    <property type="match status" value="1"/>
</dbReference>
<feature type="signal peptide" evidence="22">
    <location>
        <begin position="1"/>
        <end position="23"/>
    </location>
</feature>
<evidence type="ECO:0000256" key="10">
    <source>
        <dbReference type="ARBA" id="ARBA00022741"/>
    </source>
</evidence>
<keyword evidence="14 21" id="KW-0472">Membrane</keyword>
<keyword evidence="9" id="KW-0430">Lectin</keyword>
<dbReference type="FunFam" id="3.30.200.20:FF:000059">
    <property type="entry name" value="S-receptor-like serine/threonine-protein kinase"/>
    <property type="match status" value="1"/>
</dbReference>
<dbReference type="CDD" id="cd14066">
    <property type="entry name" value="STKc_IRAK"/>
    <property type="match status" value="1"/>
</dbReference>
<dbReference type="EC" id="2.7.11.1" evidence="3"/>
<sequence length="1013" mass="113602">MLHSTCFFSLFLSFTLHLSGINSAKMTFINQCNCTVWPALTSNAPVNLSTTGFVLPSGQNSSVNVPVNWNGRIWGRTLCTTDTVTGNFSCVTGDCNSGKIACDSVGSPPNTLVEFGLDSYGGLDFYDVSLVDGFNMPVIVVPVSGSGSNCESTGCVLDLNAVCPTELKVTRNEEVVACQNPCSAFKEDYFCCVGNRSSCEPSVYSKIFKTACPQAYSYPYDDQTSTFTCSTPADYNVVFCPKSSNASQRVGDSLIAGNETSKWLSPSGDFAFGFYQLPNKLFLLAIWYNRIQNMTIIWSANGDNLAPIGSKLELNDSRGLVLKNPQGLELWTSNFTSGTIFNGLMNDDGNFQLLDQNFVSLWESFSHPTDTLVPTQVLELGGELFSRQGEFNFSTGRFKLHLQEDGNLVFKLVNLLSNNSYEPYFDTGTADAKNKTNVGIKFVFDKSSFLYVLKKSGEKFIVSTSNKTISSNDVYYKATINYDGVFTVSYYPKDPKKEQRWVTLTTIPENICLDCIFNDGGGVCGLNSICNLKDDQRPMCNCLERYSLIDSNNMYGGCIPNFQVICQDMGSQDEYMMKELQNTDWPKSDYETISPCTLEECTTYCLQDCLCVLATFSGNSCWKKKLPLTNGRRGKKVNETSIMKLVKNNELLTPFLKQKMKKDHDTLIIVISVLLGFLVLVVLMLVGAMYCGFSYNRKKIKSGRTNNGVIEKNLRNFTFKELVEATGNFSEELGRGSFSIVYKGTIDMTSLAIKKLDKLFRDNDKEFQTEMNVIGQTHHRNLVRLLGYCNEGQHRILVYEFMSNGTLASFLFTPLKANWRQRFEIASGIARGLVYLHEECCIQIIHCDIKPQNILLDDQYNARISDFGLAKLLLINQSHTETGIRGTKGYVAPDWFRSSPITPKVDTYSFGVLLLEIICCRRNVEKEFIDEEKGILTDWAYDCFKTRRLDILLENDDEVIKNIKSFEKFVMIALWCIHEDPSLRPTMKKVLLMLEGIVEVSIPPNPYLYGSAN</sequence>
<dbReference type="PANTHER" id="PTHR47976:SF121">
    <property type="entry name" value="MALECTIN_RECEPTOR-LIKE KINASE FAMILY PROTEIN"/>
    <property type="match status" value="1"/>
</dbReference>
<evidence type="ECO:0000313" key="26">
    <source>
        <dbReference type="Proteomes" id="UP001374584"/>
    </source>
</evidence>
<dbReference type="GO" id="GO:0030246">
    <property type="term" value="F:carbohydrate binding"/>
    <property type="evidence" value="ECO:0007669"/>
    <property type="project" value="UniProtKB-KW"/>
</dbReference>
<reference evidence="25 26" key="1">
    <citation type="submission" date="2024-01" db="EMBL/GenBank/DDBJ databases">
        <title>The genomes of 5 underutilized Papilionoideae crops provide insights into root nodulation and disease resistanc.</title>
        <authorList>
            <person name="Jiang F."/>
        </authorList>
    </citation>
    <scope>NUCLEOTIDE SEQUENCE [LARGE SCALE GENOMIC DNA]</scope>
    <source>
        <strain evidence="25">JINMINGXINNONG_FW02</strain>
        <tissue evidence="25">Leaves</tissue>
    </source>
</reference>
<keyword evidence="8 22" id="KW-0732">Signal</keyword>
<dbReference type="PROSITE" id="PS50927">
    <property type="entry name" value="BULB_LECTIN"/>
    <property type="match status" value="1"/>
</dbReference>
<dbReference type="EMBL" id="JAYMYR010000011">
    <property type="protein sequence ID" value="KAK7333620.1"/>
    <property type="molecule type" value="Genomic_DNA"/>
</dbReference>
<dbReference type="Gene3D" id="1.10.510.10">
    <property type="entry name" value="Transferase(Phosphotransferase) domain 1"/>
    <property type="match status" value="1"/>
</dbReference>
<dbReference type="CDD" id="cd09218">
    <property type="entry name" value="TLP-PA"/>
    <property type="match status" value="1"/>
</dbReference>
<evidence type="ECO:0000256" key="15">
    <source>
        <dbReference type="ARBA" id="ARBA00023157"/>
    </source>
</evidence>
<evidence type="ECO:0000256" key="5">
    <source>
        <dbReference type="ARBA" id="ARBA00022536"/>
    </source>
</evidence>
<keyword evidence="16" id="KW-0675">Receptor</keyword>
<evidence type="ECO:0000256" key="21">
    <source>
        <dbReference type="SAM" id="Phobius"/>
    </source>
</evidence>
<keyword evidence="7 21" id="KW-0812">Transmembrane</keyword>
<comment type="catalytic activity">
    <reaction evidence="18">
        <text>L-threonyl-[protein] + ATP = O-phospho-L-threonyl-[protein] + ADP + H(+)</text>
        <dbReference type="Rhea" id="RHEA:46608"/>
        <dbReference type="Rhea" id="RHEA-COMP:11060"/>
        <dbReference type="Rhea" id="RHEA-COMP:11605"/>
        <dbReference type="ChEBI" id="CHEBI:15378"/>
        <dbReference type="ChEBI" id="CHEBI:30013"/>
        <dbReference type="ChEBI" id="CHEBI:30616"/>
        <dbReference type="ChEBI" id="CHEBI:61977"/>
        <dbReference type="ChEBI" id="CHEBI:456216"/>
        <dbReference type="EC" id="2.7.11.1"/>
    </reaction>
</comment>
<keyword evidence="12 20" id="KW-0067">ATP-binding</keyword>
<keyword evidence="11" id="KW-0418">Kinase</keyword>
<evidence type="ECO:0000256" key="11">
    <source>
        <dbReference type="ARBA" id="ARBA00022777"/>
    </source>
</evidence>
<dbReference type="PRINTS" id="PR00347">
    <property type="entry name" value="THAUMATIN"/>
</dbReference>
<feature type="domain" description="Bulb-type lectin" evidence="24">
    <location>
        <begin position="245"/>
        <end position="366"/>
    </location>
</feature>
<dbReference type="Pfam" id="PF00069">
    <property type="entry name" value="Pkinase"/>
    <property type="match status" value="1"/>
</dbReference>
<dbReference type="InterPro" id="IPR011009">
    <property type="entry name" value="Kinase-like_dom_sf"/>
</dbReference>
<dbReference type="Pfam" id="PF01453">
    <property type="entry name" value="B_lectin"/>
    <property type="match status" value="1"/>
</dbReference>
<feature type="chain" id="PRO_5042839686" description="non-specific serine/threonine protein kinase" evidence="22">
    <location>
        <begin position="24"/>
        <end position="1013"/>
    </location>
</feature>
<evidence type="ECO:0000256" key="8">
    <source>
        <dbReference type="ARBA" id="ARBA00022729"/>
    </source>
</evidence>
<dbReference type="InterPro" id="IPR008271">
    <property type="entry name" value="Ser/Thr_kinase_AS"/>
</dbReference>
<dbReference type="Proteomes" id="UP001374584">
    <property type="component" value="Unassembled WGS sequence"/>
</dbReference>
<dbReference type="AlphaFoldDB" id="A0AAN9QDE9"/>
<evidence type="ECO:0000256" key="13">
    <source>
        <dbReference type="ARBA" id="ARBA00022989"/>
    </source>
</evidence>
<evidence type="ECO:0000256" key="7">
    <source>
        <dbReference type="ARBA" id="ARBA00022692"/>
    </source>
</evidence>
<keyword evidence="5" id="KW-0245">EGF-like domain</keyword>
<evidence type="ECO:0000313" key="25">
    <source>
        <dbReference type="EMBL" id="KAK7333620.1"/>
    </source>
</evidence>
<feature type="domain" description="Protein kinase" evidence="23">
    <location>
        <begin position="727"/>
        <end position="1008"/>
    </location>
</feature>
<dbReference type="PROSITE" id="PS00108">
    <property type="entry name" value="PROTEIN_KINASE_ST"/>
    <property type="match status" value="1"/>
</dbReference>
<evidence type="ECO:0000256" key="18">
    <source>
        <dbReference type="ARBA" id="ARBA00047899"/>
    </source>
</evidence>
<dbReference type="GO" id="GO:0004674">
    <property type="term" value="F:protein serine/threonine kinase activity"/>
    <property type="evidence" value="ECO:0007669"/>
    <property type="project" value="UniProtKB-KW"/>
</dbReference>
<keyword evidence="15" id="KW-1015">Disulfide bond</keyword>
<dbReference type="InterPro" id="IPR001480">
    <property type="entry name" value="Bulb-type_lectin_dom"/>
</dbReference>
<feature type="binding site" evidence="20">
    <location>
        <position position="755"/>
    </location>
    <ligand>
        <name>ATP</name>
        <dbReference type="ChEBI" id="CHEBI:30616"/>
    </ligand>
</feature>
<comment type="subcellular location">
    <subcellularLocation>
        <location evidence="1">Membrane</location>
        <topology evidence="1">Single-pass type I membrane protein</topology>
    </subcellularLocation>
</comment>
<dbReference type="PROSITE" id="PS51367">
    <property type="entry name" value="THAUMATIN_2"/>
    <property type="match status" value="1"/>
</dbReference>
<dbReference type="InterPro" id="IPR000719">
    <property type="entry name" value="Prot_kinase_dom"/>
</dbReference>
<evidence type="ECO:0000256" key="14">
    <source>
        <dbReference type="ARBA" id="ARBA00023136"/>
    </source>
</evidence>
<dbReference type="InterPro" id="IPR036426">
    <property type="entry name" value="Bulb-type_lectin_dom_sf"/>
</dbReference>
<keyword evidence="26" id="KW-1185">Reference proteome</keyword>
<dbReference type="PROSITE" id="PS00107">
    <property type="entry name" value="PROTEIN_KINASE_ATP"/>
    <property type="match status" value="1"/>
</dbReference>
<dbReference type="InterPro" id="IPR001938">
    <property type="entry name" value="Thaumatin"/>
</dbReference>
<comment type="similarity">
    <text evidence="2">Belongs to the thaumatin family.</text>
</comment>
<evidence type="ECO:0000256" key="6">
    <source>
        <dbReference type="ARBA" id="ARBA00022679"/>
    </source>
</evidence>
<evidence type="ECO:0000256" key="19">
    <source>
        <dbReference type="ARBA" id="ARBA00048679"/>
    </source>
</evidence>
<dbReference type="InterPro" id="IPR017949">
    <property type="entry name" value="Thaumatin_CS"/>
</dbReference>
<accession>A0AAN9QDE9</accession>
<name>A0AAN9QDE9_PHACN</name>
<feature type="transmembrane region" description="Helical" evidence="21">
    <location>
        <begin position="667"/>
        <end position="693"/>
    </location>
</feature>
<keyword evidence="6" id="KW-0808">Transferase</keyword>
<dbReference type="SUPFAM" id="SSF49870">
    <property type="entry name" value="Osmotin, thaumatin-like protein"/>
    <property type="match status" value="1"/>
</dbReference>
<evidence type="ECO:0000256" key="20">
    <source>
        <dbReference type="PROSITE-ProRule" id="PRU10141"/>
    </source>
</evidence>
<evidence type="ECO:0000256" key="2">
    <source>
        <dbReference type="ARBA" id="ARBA00010607"/>
    </source>
</evidence>
<comment type="caution">
    <text evidence="25">The sequence shown here is derived from an EMBL/GenBank/DDBJ whole genome shotgun (WGS) entry which is preliminary data.</text>
</comment>
<dbReference type="SUPFAM" id="SSF51110">
    <property type="entry name" value="alpha-D-mannose-specific plant lectins"/>
    <property type="match status" value="1"/>
</dbReference>
<dbReference type="Pfam" id="PF00314">
    <property type="entry name" value="Thaumatin"/>
    <property type="match status" value="1"/>
</dbReference>
<dbReference type="FunFam" id="1.10.510.10:FF:000237">
    <property type="entry name" value="G-type lectin S-receptor-like serine/threonine-protein kinase"/>
    <property type="match status" value="1"/>
</dbReference>
<gene>
    <name evidence="25" type="ORF">VNO80_30396</name>
</gene>
<evidence type="ECO:0000256" key="4">
    <source>
        <dbReference type="ARBA" id="ARBA00022527"/>
    </source>
</evidence>
<comment type="catalytic activity">
    <reaction evidence="19">
        <text>L-seryl-[protein] + ATP = O-phospho-L-seryl-[protein] + ADP + H(+)</text>
        <dbReference type="Rhea" id="RHEA:17989"/>
        <dbReference type="Rhea" id="RHEA-COMP:9863"/>
        <dbReference type="Rhea" id="RHEA-COMP:11604"/>
        <dbReference type="ChEBI" id="CHEBI:15378"/>
        <dbReference type="ChEBI" id="CHEBI:29999"/>
        <dbReference type="ChEBI" id="CHEBI:30616"/>
        <dbReference type="ChEBI" id="CHEBI:83421"/>
        <dbReference type="ChEBI" id="CHEBI:456216"/>
        <dbReference type="EC" id="2.7.11.1"/>
    </reaction>
</comment>
<evidence type="ECO:0000259" key="23">
    <source>
        <dbReference type="PROSITE" id="PS50011"/>
    </source>
</evidence>
<proteinExistence type="inferred from homology"/>
<dbReference type="SMART" id="SM00108">
    <property type="entry name" value="B_lectin"/>
    <property type="match status" value="1"/>
</dbReference>
<dbReference type="FunFam" id="2.60.110.10:FF:000004">
    <property type="entry name" value="THAUMATIN-LIKE PROTEIN 1"/>
    <property type="match status" value="1"/>
</dbReference>
<dbReference type="SMART" id="SM00205">
    <property type="entry name" value="THN"/>
    <property type="match status" value="1"/>
</dbReference>
<evidence type="ECO:0000256" key="9">
    <source>
        <dbReference type="ARBA" id="ARBA00022734"/>
    </source>
</evidence>
<evidence type="ECO:0000256" key="1">
    <source>
        <dbReference type="ARBA" id="ARBA00004479"/>
    </source>
</evidence>
<dbReference type="SMART" id="SM00220">
    <property type="entry name" value="S_TKc"/>
    <property type="match status" value="1"/>
</dbReference>
<keyword evidence="17" id="KW-0325">Glycoprotein</keyword>
<dbReference type="PROSITE" id="PS50011">
    <property type="entry name" value="PROTEIN_KINASE_DOM"/>
    <property type="match status" value="1"/>
</dbReference>
<dbReference type="Gene3D" id="2.90.10.10">
    <property type="entry name" value="Bulb-type lectin domain"/>
    <property type="match status" value="2"/>
</dbReference>
<keyword evidence="13 21" id="KW-1133">Transmembrane helix</keyword>
<evidence type="ECO:0000256" key="22">
    <source>
        <dbReference type="SAM" id="SignalP"/>
    </source>
</evidence>
<dbReference type="SUPFAM" id="SSF56112">
    <property type="entry name" value="Protein kinase-like (PK-like)"/>
    <property type="match status" value="1"/>
</dbReference>
<dbReference type="InterPro" id="IPR051343">
    <property type="entry name" value="G-type_lectin_kinases/EP1-like"/>
</dbReference>
<dbReference type="PANTHER" id="PTHR47976">
    <property type="entry name" value="G-TYPE LECTIN S-RECEPTOR-LIKE SERINE/THREONINE-PROTEIN KINASE SD2-5"/>
    <property type="match status" value="1"/>
</dbReference>
<protein>
    <recommendedName>
        <fullName evidence="3">non-specific serine/threonine protein kinase</fullName>
        <ecNumber evidence="3">2.7.11.1</ecNumber>
    </recommendedName>
</protein>
<evidence type="ECO:0000256" key="12">
    <source>
        <dbReference type="ARBA" id="ARBA00022840"/>
    </source>
</evidence>
<organism evidence="25 26">
    <name type="scientific">Phaseolus coccineus</name>
    <name type="common">Scarlet runner bean</name>
    <name type="synonym">Phaseolus multiflorus</name>
    <dbReference type="NCBI Taxonomy" id="3886"/>
    <lineage>
        <taxon>Eukaryota</taxon>
        <taxon>Viridiplantae</taxon>
        <taxon>Streptophyta</taxon>
        <taxon>Embryophyta</taxon>
        <taxon>Tracheophyta</taxon>
        <taxon>Spermatophyta</taxon>
        <taxon>Magnoliopsida</taxon>
        <taxon>eudicotyledons</taxon>
        <taxon>Gunneridae</taxon>
        <taxon>Pentapetalae</taxon>
        <taxon>rosids</taxon>
        <taxon>fabids</taxon>
        <taxon>Fabales</taxon>
        <taxon>Fabaceae</taxon>
        <taxon>Papilionoideae</taxon>
        <taxon>50 kb inversion clade</taxon>
        <taxon>NPAAA clade</taxon>
        <taxon>indigoferoid/millettioid clade</taxon>
        <taxon>Phaseoleae</taxon>
        <taxon>Phaseolus</taxon>
    </lineage>
</organism>
<evidence type="ECO:0000256" key="3">
    <source>
        <dbReference type="ARBA" id="ARBA00012513"/>
    </source>
</evidence>
<dbReference type="GO" id="GO:0005524">
    <property type="term" value="F:ATP binding"/>
    <property type="evidence" value="ECO:0007669"/>
    <property type="project" value="UniProtKB-UniRule"/>
</dbReference>
<dbReference type="FunFam" id="2.90.10.10:FF:000006">
    <property type="entry name" value="Serine/threonine-protein kinase"/>
    <property type="match status" value="1"/>
</dbReference>
<dbReference type="Gene3D" id="3.30.200.20">
    <property type="entry name" value="Phosphorylase Kinase, domain 1"/>
    <property type="match status" value="1"/>
</dbReference>
<dbReference type="GO" id="GO:0016020">
    <property type="term" value="C:membrane"/>
    <property type="evidence" value="ECO:0007669"/>
    <property type="project" value="UniProtKB-SubCell"/>
</dbReference>
<dbReference type="PROSITE" id="PS00316">
    <property type="entry name" value="THAUMATIN_1"/>
    <property type="match status" value="1"/>
</dbReference>
<dbReference type="InterPro" id="IPR017441">
    <property type="entry name" value="Protein_kinase_ATP_BS"/>
</dbReference>